<evidence type="ECO:0000256" key="5">
    <source>
        <dbReference type="ARBA" id="ARBA00022824"/>
    </source>
</evidence>
<reference evidence="13 14" key="1">
    <citation type="submission" date="2024-07" db="EMBL/GenBank/DDBJ databases">
        <title>Draft sequence of the Neodothiora populina.</title>
        <authorList>
            <person name="Drown D.D."/>
            <person name="Schuette U.S."/>
            <person name="Buechlein A.B."/>
            <person name="Rusch D.R."/>
            <person name="Winton L.W."/>
            <person name="Adams G.A."/>
        </authorList>
    </citation>
    <scope>NUCLEOTIDE SEQUENCE [LARGE SCALE GENOMIC DNA]</scope>
    <source>
        <strain evidence="13 14">CPC 39397</strain>
    </source>
</reference>
<keyword evidence="3" id="KW-0813">Transport</keyword>
<evidence type="ECO:0000313" key="13">
    <source>
        <dbReference type="EMBL" id="KAL1304046.1"/>
    </source>
</evidence>
<keyword evidence="6" id="KW-0931">ER-Golgi transport</keyword>
<evidence type="ECO:0000256" key="7">
    <source>
        <dbReference type="ARBA" id="ARBA00022927"/>
    </source>
</evidence>
<dbReference type="PRINTS" id="PR00660">
    <property type="entry name" value="ERLUMENR"/>
</dbReference>
<evidence type="ECO:0000256" key="8">
    <source>
        <dbReference type="ARBA" id="ARBA00022989"/>
    </source>
</evidence>
<evidence type="ECO:0000256" key="2">
    <source>
        <dbReference type="ARBA" id="ARBA00010120"/>
    </source>
</evidence>
<keyword evidence="10" id="KW-0675">Receptor</keyword>
<comment type="caution">
    <text evidence="13">The sequence shown here is derived from an EMBL/GenBank/DDBJ whole genome shotgun (WGS) entry which is preliminary data.</text>
</comment>
<dbReference type="PANTHER" id="PTHR10585">
    <property type="entry name" value="ER LUMEN PROTEIN RETAINING RECEPTOR"/>
    <property type="match status" value="1"/>
</dbReference>
<evidence type="ECO:0000256" key="3">
    <source>
        <dbReference type="ARBA" id="ARBA00022448"/>
    </source>
</evidence>
<name>A0ABR3PD16_9PEZI</name>
<proteinExistence type="inferred from homology"/>
<dbReference type="EMBL" id="JBFMKM010000009">
    <property type="protein sequence ID" value="KAL1304046.1"/>
    <property type="molecule type" value="Genomic_DNA"/>
</dbReference>
<dbReference type="Pfam" id="PF00810">
    <property type="entry name" value="ER_lumen_recept"/>
    <property type="match status" value="1"/>
</dbReference>
<keyword evidence="4 12" id="KW-0812">Transmembrane</keyword>
<evidence type="ECO:0000256" key="4">
    <source>
        <dbReference type="ARBA" id="ARBA00022692"/>
    </source>
</evidence>
<evidence type="ECO:0008006" key="15">
    <source>
        <dbReference type="Google" id="ProtNLM"/>
    </source>
</evidence>
<feature type="transmembrane region" description="Helical" evidence="12">
    <location>
        <begin position="72"/>
        <end position="90"/>
    </location>
</feature>
<keyword evidence="8 12" id="KW-1133">Transmembrane helix</keyword>
<gene>
    <name evidence="13" type="ORF">AAFC00_000483</name>
</gene>
<comment type="subcellular location">
    <subcellularLocation>
        <location evidence="1">Endoplasmic reticulum membrane</location>
        <topology evidence="1">Multi-pass membrane protein</topology>
    </subcellularLocation>
</comment>
<evidence type="ECO:0000256" key="9">
    <source>
        <dbReference type="ARBA" id="ARBA00023136"/>
    </source>
</evidence>
<keyword evidence="9 12" id="KW-0472">Membrane</keyword>
<keyword evidence="7" id="KW-0653">Protein transport</keyword>
<feature type="region of interest" description="Disordered" evidence="11">
    <location>
        <begin position="265"/>
        <end position="385"/>
    </location>
</feature>
<feature type="transmembrane region" description="Helical" evidence="12">
    <location>
        <begin position="34"/>
        <end position="52"/>
    </location>
</feature>
<evidence type="ECO:0000313" key="14">
    <source>
        <dbReference type="Proteomes" id="UP001562354"/>
    </source>
</evidence>
<feature type="compositionally biased region" description="Acidic residues" evidence="11">
    <location>
        <begin position="344"/>
        <end position="354"/>
    </location>
</feature>
<evidence type="ECO:0000256" key="11">
    <source>
        <dbReference type="SAM" id="MobiDB-lite"/>
    </source>
</evidence>
<dbReference type="RefSeq" id="XP_069200321.1">
    <property type="nucleotide sequence ID" value="XM_069344649.1"/>
</dbReference>
<dbReference type="InterPro" id="IPR000133">
    <property type="entry name" value="ER_ret_rcpt"/>
</dbReference>
<sequence length="385" mass="43025">MIHFNIFRILGDVSHTVSKCILIWSIHSNTSAEGVSLITQILYILVFCSRYLDLLWSAPFHSFESFWNFTLKIFYITSSAYIVFLMLRVFARTREREQAWRLGAYSLGGSVLAAPIAVAIFEGAWGLKHPFESLYTFSLSLESTAILPQLLLLRQTSVPTVLDSFYLATLGSYRFFYLLNWIVRAATTKHITTVDPIFPISVLFGIVQTLLYVDFAWVYWTRQRVKLRYGGVVDGEDLGRGWLVGRLLGRGRGARDAAVDEEDERFIGQEEGIVRPSGPPRQQSNSWGPRGISVSADEGVLDAEDGSAGKSMHGLTDPAAFEDDEAENDAVIVSPQRLHRDDQMPSDDSDDEDDMAGRSGVYGGGAEWREQDEAYSDFNTAGRSG</sequence>
<keyword evidence="14" id="KW-1185">Reference proteome</keyword>
<protein>
    <recommendedName>
        <fullName evidence="15">ER lumen protein retaining receptor</fullName>
    </recommendedName>
</protein>
<evidence type="ECO:0000256" key="1">
    <source>
        <dbReference type="ARBA" id="ARBA00004477"/>
    </source>
</evidence>
<evidence type="ECO:0000256" key="10">
    <source>
        <dbReference type="ARBA" id="ARBA00023170"/>
    </source>
</evidence>
<dbReference type="Proteomes" id="UP001562354">
    <property type="component" value="Unassembled WGS sequence"/>
</dbReference>
<feature type="transmembrane region" description="Helical" evidence="12">
    <location>
        <begin position="165"/>
        <end position="185"/>
    </location>
</feature>
<evidence type="ECO:0000256" key="12">
    <source>
        <dbReference type="SAM" id="Phobius"/>
    </source>
</evidence>
<comment type="similarity">
    <text evidence="2">Belongs to the ERD2 family.</text>
</comment>
<dbReference type="GeneID" id="95974186"/>
<evidence type="ECO:0000256" key="6">
    <source>
        <dbReference type="ARBA" id="ARBA00022892"/>
    </source>
</evidence>
<keyword evidence="5" id="KW-0256">Endoplasmic reticulum</keyword>
<feature type="transmembrane region" description="Helical" evidence="12">
    <location>
        <begin position="102"/>
        <end position="121"/>
    </location>
</feature>
<organism evidence="13 14">
    <name type="scientific">Neodothiora populina</name>
    <dbReference type="NCBI Taxonomy" id="2781224"/>
    <lineage>
        <taxon>Eukaryota</taxon>
        <taxon>Fungi</taxon>
        <taxon>Dikarya</taxon>
        <taxon>Ascomycota</taxon>
        <taxon>Pezizomycotina</taxon>
        <taxon>Dothideomycetes</taxon>
        <taxon>Dothideomycetidae</taxon>
        <taxon>Dothideales</taxon>
        <taxon>Dothioraceae</taxon>
        <taxon>Neodothiora</taxon>
    </lineage>
</organism>
<accession>A0ABR3PD16</accession>
<feature type="transmembrane region" description="Helical" evidence="12">
    <location>
        <begin position="197"/>
        <end position="220"/>
    </location>
</feature>